<evidence type="ECO:0000259" key="7">
    <source>
        <dbReference type="Pfam" id="PF00931"/>
    </source>
</evidence>
<dbReference type="GO" id="GO:0006952">
    <property type="term" value="P:defense response"/>
    <property type="evidence" value="ECO:0007669"/>
    <property type="project" value="UniProtKB-KW"/>
</dbReference>
<dbReference type="InterPro" id="IPR042197">
    <property type="entry name" value="Apaf_helical"/>
</dbReference>
<dbReference type="Pfam" id="PF23559">
    <property type="entry name" value="WHD_DRP"/>
    <property type="match status" value="1"/>
</dbReference>
<evidence type="ECO:0000256" key="4">
    <source>
        <dbReference type="ARBA" id="ARBA00022741"/>
    </source>
</evidence>
<dbReference type="Gramene" id="TVU13178">
    <property type="protein sequence ID" value="TVU13178"/>
    <property type="gene ID" value="EJB05_40710"/>
</dbReference>
<gene>
    <name evidence="10" type="ORF">EJB05_40710</name>
</gene>
<feature type="domain" description="NB-ARC" evidence="7">
    <location>
        <begin position="169"/>
        <end position="332"/>
    </location>
</feature>
<dbReference type="Proteomes" id="UP000324897">
    <property type="component" value="Unassembled WGS sequence"/>
</dbReference>
<evidence type="ECO:0000256" key="5">
    <source>
        <dbReference type="ARBA" id="ARBA00022821"/>
    </source>
</evidence>
<comment type="caution">
    <text evidence="10">The sequence shown here is derived from an EMBL/GenBank/DDBJ whole genome shotgun (WGS) entry which is preliminary data.</text>
</comment>
<evidence type="ECO:0000259" key="9">
    <source>
        <dbReference type="Pfam" id="PF23559"/>
    </source>
</evidence>
<feature type="domain" description="Disease resistance protein winged helix" evidence="9">
    <location>
        <begin position="425"/>
        <end position="467"/>
    </location>
</feature>
<dbReference type="InterPro" id="IPR041118">
    <property type="entry name" value="Rx_N"/>
</dbReference>
<dbReference type="OrthoDB" id="676015at2759"/>
<evidence type="ECO:0000313" key="10">
    <source>
        <dbReference type="EMBL" id="TVU13178.1"/>
    </source>
</evidence>
<sequence length="475" mass="53484">MVGAVAVSLTSAVVKIAGDKLSSALGEPAKLAWKFNKDLEEMKDTMESVAALLQDAEKQSGKKESVRLWLKRLKHAAVDISDMMDDYQDTDAHATAEIPGISHLTAALEKMVLAYKMKNMREKLKKINEQGQKFNFTVSSSHLEQLHCDEHETISVVNEVEILGRDGAKKEITDLLSASHTKDQAMVLPIYGLGGMGKSTLAKLVYNDTQFKKYDHRVWVYVSQKFDLMKIGRSIISQLSTGVQQNTDTLELVHQCMNDLFPGKKILIVLDDIWEENEFKLKKLKSMLDKTGSMIDVIVTTRSEGIANKICTIAPYKLEPLKDNICWDIIKIYSEFKDKTNKGELRKTGLDIAKKCGGVPLAAQAIGYVLKSKDLHEWSDLNNSDIWNESSRVDNSQHEEVLPSLKLSYERMLPILRLCFSYCAIFPKGHDINENDLICQWVALDFIKNLSEGKECIKKLLGMSFLHHSKLLSVS</sequence>
<dbReference type="InterPro" id="IPR058922">
    <property type="entry name" value="WHD_DRP"/>
</dbReference>
<proteinExistence type="inferred from homology"/>
<feature type="non-terminal residue" evidence="10">
    <location>
        <position position="1"/>
    </location>
</feature>
<dbReference type="PRINTS" id="PR00364">
    <property type="entry name" value="DISEASERSIST"/>
</dbReference>
<evidence type="ECO:0000256" key="3">
    <source>
        <dbReference type="ARBA" id="ARBA00022737"/>
    </source>
</evidence>
<dbReference type="EMBL" id="RWGY01000035">
    <property type="protein sequence ID" value="TVU13178.1"/>
    <property type="molecule type" value="Genomic_DNA"/>
</dbReference>
<dbReference type="GO" id="GO:0043531">
    <property type="term" value="F:ADP binding"/>
    <property type="evidence" value="ECO:0007669"/>
    <property type="project" value="InterPro"/>
</dbReference>
<dbReference type="InterPro" id="IPR002182">
    <property type="entry name" value="NB-ARC"/>
</dbReference>
<keyword evidence="6" id="KW-0067">ATP-binding</keyword>
<evidence type="ECO:0000256" key="2">
    <source>
        <dbReference type="ARBA" id="ARBA00022614"/>
    </source>
</evidence>
<evidence type="ECO:0008006" key="12">
    <source>
        <dbReference type="Google" id="ProtNLM"/>
    </source>
</evidence>
<dbReference type="Gene3D" id="1.10.8.430">
    <property type="entry name" value="Helical domain of apoptotic protease-activating factors"/>
    <property type="match status" value="1"/>
</dbReference>
<keyword evidence="5" id="KW-0611">Plant defense</keyword>
<dbReference type="GO" id="GO:0005524">
    <property type="term" value="F:ATP binding"/>
    <property type="evidence" value="ECO:0007669"/>
    <property type="project" value="UniProtKB-KW"/>
</dbReference>
<keyword evidence="3" id="KW-0677">Repeat</keyword>
<dbReference type="SUPFAM" id="SSF52540">
    <property type="entry name" value="P-loop containing nucleoside triphosphate hydrolases"/>
    <property type="match status" value="1"/>
</dbReference>
<evidence type="ECO:0000256" key="6">
    <source>
        <dbReference type="ARBA" id="ARBA00022840"/>
    </source>
</evidence>
<evidence type="ECO:0000259" key="8">
    <source>
        <dbReference type="Pfam" id="PF18052"/>
    </source>
</evidence>
<dbReference type="InterPro" id="IPR027417">
    <property type="entry name" value="P-loop_NTPase"/>
</dbReference>
<name>A0A5J9TQM7_9POAL</name>
<keyword evidence="11" id="KW-1185">Reference proteome</keyword>
<dbReference type="PANTHER" id="PTHR36766:SF73">
    <property type="entry name" value="NB-ARC DOMAIN-CONTAINING PROTEIN"/>
    <property type="match status" value="1"/>
</dbReference>
<dbReference type="Pfam" id="PF00931">
    <property type="entry name" value="NB-ARC"/>
    <property type="match status" value="1"/>
</dbReference>
<organism evidence="10 11">
    <name type="scientific">Eragrostis curvula</name>
    <name type="common">weeping love grass</name>
    <dbReference type="NCBI Taxonomy" id="38414"/>
    <lineage>
        <taxon>Eukaryota</taxon>
        <taxon>Viridiplantae</taxon>
        <taxon>Streptophyta</taxon>
        <taxon>Embryophyta</taxon>
        <taxon>Tracheophyta</taxon>
        <taxon>Spermatophyta</taxon>
        <taxon>Magnoliopsida</taxon>
        <taxon>Liliopsida</taxon>
        <taxon>Poales</taxon>
        <taxon>Poaceae</taxon>
        <taxon>PACMAD clade</taxon>
        <taxon>Chloridoideae</taxon>
        <taxon>Eragrostideae</taxon>
        <taxon>Eragrostidinae</taxon>
        <taxon>Eragrostis</taxon>
    </lineage>
</organism>
<evidence type="ECO:0000256" key="1">
    <source>
        <dbReference type="ARBA" id="ARBA00008894"/>
    </source>
</evidence>
<evidence type="ECO:0000313" key="11">
    <source>
        <dbReference type="Proteomes" id="UP000324897"/>
    </source>
</evidence>
<keyword evidence="4" id="KW-0547">Nucleotide-binding</keyword>
<protein>
    <recommendedName>
        <fullName evidence="12">NB-ARC domain-containing protein</fullName>
    </recommendedName>
</protein>
<reference evidence="10 11" key="1">
    <citation type="journal article" date="2019" name="Sci. Rep.">
        <title>A high-quality genome of Eragrostis curvula grass provides insights into Poaceae evolution and supports new strategies to enhance forage quality.</title>
        <authorList>
            <person name="Carballo J."/>
            <person name="Santos B.A.C.M."/>
            <person name="Zappacosta D."/>
            <person name="Garbus I."/>
            <person name="Selva J.P."/>
            <person name="Gallo C.A."/>
            <person name="Diaz A."/>
            <person name="Albertini E."/>
            <person name="Caccamo M."/>
            <person name="Echenique V."/>
        </authorList>
    </citation>
    <scope>NUCLEOTIDE SEQUENCE [LARGE SCALE GENOMIC DNA]</scope>
    <source>
        <strain evidence="11">cv. Victoria</strain>
        <tissue evidence="10">Leaf</tissue>
    </source>
</reference>
<dbReference type="Pfam" id="PF18052">
    <property type="entry name" value="Rx_N"/>
    <property type="match status" value="1"/>
</dbReference>
<dbReference type="Gene3D" id="1.20.5.4130">
    <property type="match status" value="1"/>
</dbReference>
<comment type="similarity">
    <text evidence="1">Belongs to the disease resistance NB-LRR family.</text>
</comment>
<keyword evidence="2" id="KW-0433">Leucine-rich repeat</keyword>
<dbReference type="Gene3D" id="1.10.10.10">
    <property type="entry name" value="Winged helix-like DNA-binding domain superfamily/Winged helix DNA-binding domain"/>
    <property type="match status" value="1"/>
</dbReference>
<dbReference type="AlphaFoldDB" id="A0A5J9TQM7"/>
<dbReference type="PANTHER" id="PTHR36766">
    <property type="entry name" value="PLANT BROAD-SPECTRUM MILDEW RESISTANCE PROTEIN RPW8"/>
    <property type="match status" value="1"/>
</dbReference>
<accession>A0A5J9TQM7</accession>
<dbReference type="Gene3D" id="3.40.50.300">
    <property type="entry name" value="P-loop containing nucleotide triphosphate hydrolases"/>
    <property type="match status" value="1"/>
</dbReference>
<feature type="domain" description="Disease resistance N-terminal" evidence="8">
    <location>
        <begin position="13"/>
        <end position="88"/>
    </location>
</feature>
<dbReference type="InterPro" id="IPR036388">
    <property type="entry name" value="WH-like_DNA-bd_sf"/>
</dbReference>